<dbReference type="Proteomes" id="UP000076798">
    <property type="component" value="Unassembled WGS sequence"/>
</dbReference>
<keyword evidence="4" id="KW-1185">Reference proteome</keyword>
<feature type="compositionally biased region" description="Pro residues" evidence="1">
    <location>
        <begin position="268"/>
        <end position="277"/>
    </location>
</feature>
<feature type="compositionally biased region" description="Basic and acidic residues" evidence="1">
    <location>
        <begin position="29"/>
        <end position="43"/>
    </location>
</feature>
<feature type="region of interest" description="Disordered" evidence="1">
    <location>
        <begin position="334"/>
        <end position="375"/>
    </location>
</feature>
<gene>
    <name evidence="3" type="ORF">SISSUDRAFT_1123854</name>
</gene>
<feature type="region of interest" description="Disordered" evidence="1">
    <location>
        <begin position="92"/>
        <end position="124"/>
    </location>
</feature>
<dbReference type="InterPro" id="IPR019007">
    <property type="entry name" value="Wbp11/ELF5/Saf1_N"/>
</dbReference>
<reference evidence="3 4" key="1">
    <citation type="journal article" date="2016" name="Mol. Biol. Evol.">
        <title>Comparative Genomics of Early-Diverging Mushroom-Forming Fungi Provides Insights into the Origins of Lignocellulose Decay Capabilities.</title>
        <authorList>
            <person name="Nagy L.G."/>
            <person name="Riley R."/>
            <person name="Tritt A."/>
            <person name="Adam C."/>
            <person name="Daum C."/>
            <person name="Floudas D."/>
            <person name="Sun H."/>
            <person name="Yadav J.S."/>
            <person name="Pangilinan J."/>
            <person name="Larsson K.H."/>
            <person name="Matsuura K."/>
            <person name="Barry K."/>
            <person name="Labutti K."/>
            <person name="Kuo R."/>
            <person name="Ohm R.A."/>
            <person name="Bhattacharya S.S."/>
            <person name="Shirouzu T."/>
            <person name="Yoshinaga Y."/>
            <person name="Martin F.M."/>
            <person name="Grigoriev I.V."/>
            <person name="Hibbett D.S."/>
        </authorList>
    </citation>
    <scope>NUCLEOTIDE SEQUENCE [LARGE SCALE GENOMIC DNA]</scope>
    <source>
        <strain evidence="3 4">HHB10207 ss-3</strain>
    </source>
</reference>
<feature type="compositionally biased region" description="Acidic residues" evidence="1">
    <location>
        <begin position="163"/>
        <end position="194"/>
    </location>
</feature>
<feature type="region of interest" description="Disordered" evidence="1">
    <location>
        <begin position="268"/>
        <end position="316"/>
    </location>
</feature>
<feature type="compositionally biased region" description="Basic and acidic residues" evidence="1">
    <location>
        <begin position="92"/>
        <end position="121"/>
    </location>
</feature>
<organism evidence="3 4">
    <name type="scientific">Sistotremastrum suecicum HHB10207 ss-3</name>
    <dbReference type="NCBI Taxonomy" id="1314776"/>
    <lineage>
        <taxon>Eukaryota</taxon>
        <taxon>Fungi</taxon>
        <taxon>Dikarya</taxon>
        <taxon>Basidiomycota</taxon>
        <taxon>Agaricomycotina</taxon>
        <taxon>Agaricomycetes</taxon>
        <taxon>Sistotremastrales</taxon>
        <taxon>Sistotremastraceae</taxon>
        <taxon>Sistotremastrum</taxon>
    </lineage>
</organism>
<sequence length="416" mass="45079">MAKGKNVNPADAFRKAQRKKELKKHKAERTKTRDFSTAKKDTSELETEINELLAKEDNLTTAESSRLSSLRSELDRINKKKEEYVAAHPEMRRLIYRTRPQDQDKDGDPEAPVKKERKIFDKNGIPVHPERSVYYDAVMNPYGVPPPGMPYMERPPMPGEVYSDPEDDDEDDEDDDVIMPEGPPPEDEDLDDIPMPEGPPPGKNVEFEEELPDGPPPLPPLPPLPPPPQFSHVPFPPPPLFLPPGAFAVPPPPFPGPSAMGPPMPYFPPPPPPPPRGFPASHVPMQSVSVSEHMPPPPFLPRKPGAAGAGSSGGGAPGVIYAEAELRDFKKESTSFVPASLQRKKAKAGPGGSKVDAAPSVGQGSVTETVASARPDLMKSLGKTLGDRVAAAKADTKSSEGDDDYSKFIEEVGSVL</sequence>
<accession>A0A166J2W3</accession>
<dbReference type="Pfam" id="PF09429">
    <property type="entry name" value="Wbp11"/>
    <property type="match status" value="1"/>
</dbReference>
<protein>
    <recommendedName>
        <fullName evidence="2">Wbp11/ELF5/Saf1 N-terminal domain-containing protein</fullName>
    </recommendedName>
</protein>
<evidence type="ECO:0000259" key="2">
    <source>
        <dbReference type="Pfam" id="PF09429"/>
    </source>
</evidence>
<dbReference type="STRING" id="1314776.A0A166J2W3"/>
<dbReference type="OrthoDB" id="205569at2759"/>
<feature type="region of interest" description="Disordered" evidence="1">
    <location>
        <begin position="1"/>
        <end position="46"/>
    </location>
</feature>
<feature type="compositionally biased region" description="Basic residues" evidence="1">
    <location>
        <begin position="15"/>
        <end position="28"/>
    </location>
</feature>
<proteinExistence type="predicted"/>
<evidence type="ECO:0000256" key="1">
    <source>
        <dbReference type="SAM" id="MobiDB-lite"/>
    </source>
</evidence>
<feature type="compositionally biased region" description="Pro residues" evidence="1">
    <location>
        <begin position="213"/>
        <end position="236"/>
    </location>
</feature>
<feature type="region of interest" description="Disordered" evidence="1">
    <location>
        <begin position="147"/>
        <end position="236"/>
    </location>
</feature>
<dbReference type="Pfam" id="PF12622">
    <property type="entry name" value="NpwBP"/>
    <property type="match status" value="1"/>
</dbReference>
<dbReference type="EMBL" id="KV428004">
    <property type="protein sequence ID" value="KZT44309.1"/>
    <property type="molecule type" value="Genomic_DNA"/>
</dbReference>
<dbReference type="PRINTS" id="PR01217">
    <property type="entry name" value="PRICHEXTENSN"/>
</dbReference>
<evidence type="ECO:0000313" key="3">
    <source>
        <dbReference type="EMBL" id="KZT44309.1"/>
    </source>
</evidence>
<evidence type="ECO:0000313" key="4">
    <source>
        <dbReference type="Proteomes" id="UP000076798"/>
    </source>
</evidence>
<dbReference type="GO" id="GO:0006396">
    <property type="term" value="P:RNA processing"/>
    <property type="evidence" value="ECO:0007669"/>
    <property type="project" value="InterPro"/>
</dbReference>
<dbReference type="AlphaFoldDB" id="A0A166J2W3"/>
<name>A0A166J2W3_9AGAM</name>
<feature type="compositionally biased region" description="Gly residues" evidence="1">
    <location>
        <begin position="307"/>
        <end position="316"/>
    </location>
</feature>
<feature type="compositionally biased region" description="Pro residues" evidence="1">
    <location>
        <begin position="147"/>
        <end position="158"/>
    </location>
</feature>
<feature type="domain" description="Wbp11/ELF5/Saf1 N-terminal" evidence="2">
    <location>
        <begin position="4"/>
        <end position="79"/>
    </location>
</feature>